<evidence type="ECO:0008006" key="3">
    <source>
        <dbReference type="Google" id="ProtNLM"/>
    </source>
</evidence>
<evidence type="ECO:0000313" key="1">
    <source>
        <dbReference type="EMBL" id="NJQ17036.1"/>
    </source>
</evidence>
<organism evidence="1 2">
    <name type="scientific">Streptomyces bohaiensis</name>
    <dbReference type="NCBI Taxonomy" id="1431344"/>
    <lineage>
        <taxon>Bacteria</taxon>
        <taxon>Bacillati</taxon>
        <taxon>Actinomycetota</taxon>
        <taxon>Actinomycetes</taxon>
        <taxon>Kitasatosporales</taxon>
        <taxon>Streptomycetaceae</taxon>
        <taxon>Streptomyces</taxon>
    </lineage>
</organism>
<dbReference type="Pfam" id="PF01042">
    <property type="entry name" value="Ribonuc_L-PSP"/>
    <property type="match status" value="1"/>
</dbReference>
<dbReference type="InterPro" id="IPR006175">
    <property type="entry name" value="YjgF/YER057c/UK114"/>
</dbReference>
<evidence type="ECO:0000313" key="2">
    <source>
        <dbReference type="Proteomes" id="UP000727056"/>
    </source>
</evidence>
<dbReference type="InterPro" id="IPR035959">
    <property type="entry name" value="RutC-like_sf"/>
</dbReference>
<comment type="caution">
    <text evidence="1">The sequence shown here is derived from an EMBL/GenBank/DDBJ whole genome shotgun (WGS) entry which is preliminary data.</text>
</comment>
<accession>A0ABX1CFB5</accession>
<dbReference type="PANTHER" id="PTHR43857:SF1">
    <property type="entry name" value="YJGH FAMILY PROTEIN"/>
    <property type="match status" value="1"/>
</dbReference>
<proteinExistence type="predicted"/>
<keyword evidence="2" id="KW-1185">Reference proteome</keyword>
<dbReference type="EMBL" id="JAAVJC010000229">
    <property type="protein sequence ID" value="NJQ17036.1"/>
    <property type="molecule type" value="Genomic_DNA"/>
</dbReference>
<name>A0ABX1CFB5_9ACTN</name>
<dbReference type="SUPFAM" id="SSF55298">
    <property type="entry name" value="YjgF-like"/>
    <property type="match status" value="1"/>
</dbReference>
<protein>
    <recommendedName>
        <fullName evidence="3">RidA family protein</fullName>
    </recommendedName>
</protein>
<sequence>MTADARTPEFFATPGYGDTQLARMRYHQAVRIGDRVEISGQGGWDDELTFPESLEEEIVRAFDNVERTLATAGASWPDVISVDSFHVPAAEGEIGEAHNRVMVDQFRRRMGERAPIWTEIGVPALGAAGMRVEIKVTAILGSGRRADRAAGSVDA</sequence>
<dbReference type="Proteomes" id="UP000727056">
    <property type="component" value="Unassembled WGS sequence"/>
</dbReference>
<dbReference type="PANTHER" id="PTHR43857">
    <property type="entry name" value="BLR7761 PROTEIN"/>
    <property type="match status" value="1"/>
</dbReference>
<gene>
    <name evidence="1" type="ORF">HCN52_19365</name>
</gene>
<reference evidence="1 2" key="1">
    <citation type="submission" date="2020-03" db="EMBL/GenBank/DDBJ databases">
        <title>Draft genome of Streptomyces sp. ventii, isolated from the Axial Seamount in the Pacific Ocean, and resequencing of the two type strains Streptomyces lonarensis strain NCL 716 and Streptomyces bohaiensis strain 11A07.</title>
        <authorList>
            <person name="Loughran R.M."/>
            <person name="Pfannmuller K.M."/>
            <person name="Wasson B.J."/>
            <person name="Deadmond M.C."/>
            <person name="Paddock B.E."/>
            <person name="Koyack M.J."/>
            <person name="Gallegos D.A."/>
            <person name="Mitchell E.A."/>
            <person name="Ushijima B."/>
            <person name="Saw J.H."/>
            <person name="Mcphail K.L."/>
            <person name="Videau P."/>
        </authorList>
    </citation>
    <scope>NUCLEOTIDE SEQUENCE [LARGE SCALE GENOMIC DNA]</scope>
    <source>
        <strain evidence="1 2">11A07</strain>
    </source>
</reference>
<dbReference type="RefSeq" id="WP_168089729.1">
    <property type="nucleotide sequence ID" value="NZ_BHZH01000026.1"/>
</dbReference>
<dbReference type="Gene3D" id="3.30.1330.40">
    <property type="entry name" value="RutC-like"/>
    <property type="match status" value="1"/>
</dbReference>